<dbReference type="Pfam" id="PF00155">
    <property type="entry name" value="Aminotran_1_2"/>
    <property type="match status" value="1"/>
</dbReference>
<gene>
    <name evidence="2" type="ORF">SAPINGB_P004510</name>
</gene>
<dbReference type="Gene3D" id="3.90.1150.10">
    <property type="entry name" value="Aspartate Aminotransferase, domain 1"/>
    <property type="match status" value="1"/>
</dbReference>
<dbReference type="Proteomes" id="UP000398389">
    <property type="component" value="Unassembled WGS sequence"/>
</dbReference>
<dbReference type="AlphaFoldDB" id="A0A5E8BUU0"/>
<feature type="domain" description="Aminotransferase class I/classII large" evidence="1">
    <location>
        <begin position="56"/>
        <end position="381"/>
    </location>
</feature>
<organism evidence="2 3">
    <name type="scientific">Magnusiomyces paraingens</name>
    <dbReference type="NCBI Taxonomy" id="2606893"/>
    <lineage>
        <taxon>Eukaryota</taxon>
        <taxon>Fungi</taxon>
        <taxon>Dikarya</taxon>
        <taxon>Ascomycota</taxon>
        <taxon>Saccharomycotina</taxon>
        <taxon>Dipodascomycetes</taxon>
        <taxon>Dipodascales</taxon>
        <taxon>Dipodascaceae</taxon>
        <taxon>Magnusiomyces</taxon>
    </lineage>
</organism>
<dbReference type="PANTHER" id="PTHR43510:SF1">
    <property type="entry name" value="AMINOTRANSFERASE FUNCTION, HYPOTHETICAL (EUROFUNG)"/>
    <property type="match status" value="1"/>
</dbReference>
<dbReference type="InterPro" id="IPR015424">
    <property type="entry name" value="PyrdxlP-dep_Trfase"/>
</dbReference>
<dbReference type="InterPro" id="IPR004839">
    <property type="entry name" value="Aminotransferase_I/II_large"/>
</dbReference>
<evidence type="ECO:0000259" key="1">
    <source>
        <dbReference type="Pfam" id="PF00155"/>
    </source>
</evidence>
<dbReference type="CDD" id="cd00609">
    <property type="entry name" value="AAT_like"/>
    <property type="match status" value="1"/>
</dbReference>
<dbReference type="InterPro" id="IPR015422">
    <property type="entry name" value="PyrdxlP-dep_Trfase_small"/>
</dbReference>
<accession>A0A5E8BUU0</accession>
<keyword evidence="3" id="KW-1185">Reference proteome</keyword>
<proteinExistence type="predicted"/>
<protein>
    <recommendedName>
        <fullName evidence="1">Aminotransferase class I/classII large domain-containing protein</fullName>
    </recommendedName>
</protein>
<dbReference type="GeneID" id="43583325"/>
<dbReference type="Gene3D" id="3.40.640.10">
    <property type="entry name" value="Type I PLP-dependent aspartate aminotransferase-like (Major domain)"/>
    <property type="match status" value="1"/>
</dbReference>
<evidence type="ECO:0000313" key="3">
    <source>
        <dbReference type="Proteomes" id="UP000398389"/>
    </source>
</evidence>
<dbReference type="OrthoDB" id="7042322at2759"/>
<name>A0A5E8BUU0_9ASCO</name>
<sequence>MVNQEDFLVERWMDEFETTVQYQIAETCCASLSLDEVSAITGKPLPLAEIAQIPLTYGAIPGTAAAREAISAIYNDSVVGSVPKVTPEQVLVTNGAIGGNFLLYYSLVGPGDHVVVVDPIYQQLQSVPRMFGADVSLLHLEEDAGYLPDLAKLKSLLKSNTKLVIINSPHNPTGAVLSTLQLEQIVKIVKDTYKEFHPDGTEPPYIQCDEVYRPVFLTTDESTWPLSIVHVYERGVSTSSATKAYGLAGLRFGWVVSRDAALIEDCLKHRDYNTISVGLVDDALAAWALGNGGWRKLVQHHLTTIVLPNAAKLEEYVTSSNGAVSYVKPTGGTVVLLKIGGVKDTVSFCRDFIAAKSVLVVPGETFNKPGTIRIGFANKTADLDIGLELLKDYLVEKRFVPSPWNL</sequence>
<dbReference type="SUPFAM" id="SSF53383">
    <property type="entry name" value="PLP-dependent transferases"/>
    <property type="match status" value="1"/>
</dbReference>
<dbReference type="PANTHER" id="PTHR43510">
    <property type="entry name" value="AMINOTRANSFERASE FUNCTION, HYPOTHETICAL (EUROFUNG)"/>
    <property type="match status" value="1"/>
</dbReference>
<evidence type="ECO:0000313" key="2">
    <source>
        <dbReference type="EMBL" id="VVT55266.1"/>
    </source>
</evidence>
<reference evidence="2 3" key="1">
    <citation type="submission" date="2019-09" db="EMBL/GenBank/DDBJ databases">
        <authorList>
            <person name="Brejova B."/>
        </authorList>
    </citation>
    <scope>NUCLEOTIDE SEQUENCE [LARGE SCALE GENOMIC DNA]</scope>
</reference>
<dbReference type="GO" id="GO:0030170">
    <property type="term" value="F:pyridoxal phosphate binding"/>
    <property type="evidence" value="ECO:0007669"/>
    <property type="project" value="InterPro"/>
</dbReference>
<dbReference type="InterPro" id="IPR015421">
    <property type="entry name" value="PyrdxlP-dep_Trfase_major"/>
</dbReference>
<dbReference type="EMBL" id="CABVLU010000003">
    <property type="protein sequence ID" value="VVT55266.1"/>
    <property type="molecule type" value="Genomic_DNA"/>
</dbReference>
<dbReference type="RefSeq" id="XP_031855116.1">
    <property type="nucleotide sequence ID" value="XM_031999225.1"/>
</dbReference>